<evidence type="ECO:0000313" key="2">
    <source>
        <dbReference type="EMBL" id="KAK5608430.1"/>
    </source>
</evidence>
<organism evidence="2 3">
    <name type="scientific">Crenichthys baileyi</name>
    <name type="common">White River springfish</name>
    <dbReference type="NCBI Taxonomy" id="28760"/>
    <lineage>
        <taxon>Eukaryota</taxon>
        <taxon>Metazoa</taxon>
        <taxon>Chordata</taxon>
        <taxon>Craniata</taxon>
        <taxon>Vertebrata</taxon>
        <taxon>Euteleostomi</taxon>
        <taxon>Actinopterygii</taxon>
        <taxon>Neopterygii</taxon>
        <taxon>Teleostei</taxon>
        <taxon>Neoteleostei</taxon>
        <taxon>Acanthomorphata</taxon>
        <taxon>Ovalentaria</taxon>
        <taxon>Atherinomorphae</taxon>
        <taxon>Cyprinodontiformes</taxon>
        <taxon>Goodeidae</taxon>
        <taxon>Crenichthys</taxon>
    </lineage>
</organism>
<keyword evidence="3" id="KW-1185">Reference proteome</keyword>
<sequence>MAVSAADRPVPMLSAHGTEGLCNASVPASEGPPDASAQVIEGQTEVPAHASKESLEGVENDLPFVPAQESCNEGFEDKPPRVPAQEFCDERIQGTLSSSMPTEPHLGFSSCPAFRVLLWF</sequence>
<dbReference type="Proteomes" id="UP001311232">
    <property type="component" value="Unassembled WGS sequence"/>
</dbReference>
<feature type="region of interest" description="Disordered" evidence="1">
    <location>
        <begin position="1"/>
        <end position="37"/>
    </location>
</feature>
<gene>
    <name evidence="2" type="ORF">CRENBAI_025772</name>
</gene>
<accession>A0AAV9RHJ0</accession>
<dbReference type="EMBL" id="JAHHUM010001812">
    <property type="protein sequence ID" value="KAK5608430.1"/>
    <property type="molecule type" value="Genomic_DNA"/>
</dbReference>
<evidence type="ECO:0000313" key="3">
    <source>
        <dbReference type="Proteomes" id="UP001311232"/>
    </source>
</evidence>
<dbReference type="AlphaFoldDB" id="A0AAV9RHJ0"/>
<protein>
    <submittedName>
        <fullName evidence="2">Uncharacterized protein</fullName>
    </submittedName>
</protein>
<proteinExistence type="predicted"/>
<reference evidence="2 3" key="1">
    <citation type="submission" date="2021-06" db="EMBL/GenBank/DDBJ databases">
        <authorList>
            <person name="Palmer J.M."/>
        </authorList>
    </citation>
    <scope>NUCLEOTIDE SEQUENCE [LARGE SCALE GENOMIC DNA]</scope>
    <source>
        <strain evidence="2 3">MEX-2019</strain>
        <tissue evidence="2">Muscle</tissue>
    </source>
</reference>
<name>A0AAV9RHJ0_9TELE</name>
<comment type="caution">
    <text evidence="2">The sequence shown here is derived from an EMBL/GenBank/DDBJ whole genome shotgun (WGS) entry which is preliminary data.</text>
</comment>
<evidence type="ECO:0000256" key="1">
    <source>
        <dbReference type="SAM" id="MobiDB-lite"/>
    </source>
</evidence>